<dbReference type="EMBL" id="HF936636">
    <property type="protein sequence ID" value="CCX34847.1"/>
    <property type="molecule type" value="Genomic_DNA"/>
</dbReference>
<dbReference type="InterPro" id="IPR013860">
    <property type="entry name" value="AreA_GATA"/>
</dbReference>
<dbReference type="STRING" id="1076935.U4LVT1"/>
<feature type="domain" description="Nitrogen regulatory protein areA GATA-like" evidence="2">
    <location>
        <begin position="175"/>
        <end position="202"/>
    </location>
</feature>
<dbReference type="GO" id="GO:0007039">
    <property type="term" value="P:protein catabolic process in the vacuole"/>
    <property type="evidence" value="ECO:0007669"/>
    <property type="project" value="TreeGrafter"/>
</dbReference>
<dbReference type="Proteomes" id="UP000018144">
    <property type="component" value="Unassembled WGS sequence"/>
</dbReference>
<dbReference type="OrthoDB" id="5563539at2759"/>
<dbReference type="PANTHER" id="PTHR28051:SF1">
    <property type="entry name" value="PROTEIN MTL1-RELATED"/>
    <property type="match status" value="1"/>
</dbReference>
<dbReference type="GO" id="GO:0005773">
    <property type="term" value="C:vacuole"/>
    <property type="evidence" value="ECO:0007669"/>
    <property type="project" value="GOC"/>
</dbReference>
<organism evidence="3 4">
    <name type="scientific">Pyronema omphalodes (strain CBS 100304)</name>
    <name type="common">Pyronema confluens</name>
    <dbReference type="NCBI Taxonomy" id="1076935"/>
    <lineage>
        <taxon>Eukaryota</taxon>
        <taxon>Fungi</taxon>
        <taxon>Dikarya</taxon>
        <taxon>Ascomycota</taxon>
        <taxon>Pezizomycotina</taxon>
        <taxon>Pezizomycetes</taxon>
        <taxon>Pezizales</taxon>
        <taxon>Pyronemataceae</taxon>
        <taxon>Pyronema</taxon>
    </lineage>
</organism>
<reference evidence="3 4" key="1">
    <citation type="journal article" date="2013" name="PLoS Genet.">
        <title>The genome and development-dependent transcriptomes of Pyronema confluens: a window into fungal evolution.</title>
        <authorList>
            <person name="Traeger S."/>
            <person name="Altegoer F."/>
            <person name="Freitag M."/>
            <person name="Gabaldon T."/>
            <person name="Kempken F."/>
            <person name="Kumar A."/>
            <person name="Marcet-Houben M."/>
            <person name="Poggeler S."/>
            <person name="Stajich J.E."/>
            <person name="Nowrousian M."/>
        </authorList>
    </citation>
    <scope>NUCLEOTIDE SEQUENCE [LARGE SCALE GENOMIC DNA]</scope>
    <source>
        <strain evidence="4">CBS 100304</strain>
        <tissue evidence="3">Vegetative mycelium</tissue>
    </source>
</reference>
<feature type="region of interest" description="Disordered" evidence="1">
    <location>
        <begin position="481"/>
        <end position="519"/>
    </location>
</feature>
<feature type="compositionally biased region" description="Acidic residues" evidence="1">
    <location>
        <begin position="119"/>
        <end position="139"/>
    </location>
</feature>
<dbReference type="OMA" id="GVMMKRV"/>
<keyword evidence="4" id="KW-1185">Reference proteome</keyword>
<evidence type="ECO:0000259" key="2">
    <source>
        <dbReference type="Pfam" id="PF08550"/>
    </source>
</evidence>
<feature type="compositionally biased region" description="Low complexity" evidence="1">
    <location>
        <begin position="60"/>
        <end position="71"/>
    </location>
</feature>
<name>U4LVT1_PYROM</name>
<proteinExistence type="predicted"/>
<feature type="region of interest" description="Disordered" evidence="1">
    <location>
        <begin position="17"/>
        <end position="71"/>
    </location>
</feature>
<dbReference type="Pfam" id="PF08550">
    <property type="entry name" value="GATA_AreA"/>
    <property type="match status" value="1"/>
</dbReference>
<gene>
    <name evidence="3" type="ORF">PCON_04365</name>
</gene>
<feature type="compositionally biased region" description="Low complexity" evidence="1">
    <location>
        <begin position="17"/>
        <end position="29"/>
    </location>
</feature>
<dbReference type="GO" id="GO:0042149">
    <property type="term" value="P:cellular response to glucose starvation"/>
    <property type="evidence" value="ECO:0007669"/>
    <property type="project" value="TreeGrafter"/>
</dbReference>
<dbReference type="PANTHER" id="PTHR28051">
    <property type="entry name" value="PROTEIN MTL1-RELATED"/>
    <property type="match status" value="1"/>
</dbReference>
<dbReference type="InterPro" id="IPR052292">
    <property type="entry name" value="Glucose_repression_reg"/>
</dbReference>
<feature type="region of interest" description="Disordered" evidence="1">
    <location>
        <begin position="110"/>
        <end position="148"/>
    </location>
</feature>
<accession>U4LVT1</accession>
<protein>
    <submittedName>
        <fullName evidence="3">Similar to Uncharacterized protein C227.15 acc. no. Q9UTC4</fullName>
    </submittedName>
</protein>
<sequence length="549" mass="61011">MAEVLAVPMQFDGYYRSSSPRCRSPQQSYTPPYESTIPRSHMESKYESFAPVTFSPPPSSTASSPELSSVVFPAHSSSSVSSVSSSICLDDEPDLNDSFLPVYDFADALQRSPSPEPLSPEDDDETECPSPAEIDEENTTDGKPKAADDTFVRYEPSRHVDYLSHEWKEEDIWASWRYMVGKRNVHTNAARLENASWRTWAKKKHRLRTFSADKLNWMKDCDVTWLYGPLCIGTERLTARPPRSPSASPAEVKVQSYKTKPILKKRSMSEIMLQRSLSTSSLLKQATAVIESQQSSHTYPSPRPGLIGRANSDFAYPRSRMNSVVDTLDQSSTLSSTGCQSPSQKKHIHFNDRVQQCIAVETDDDDNYDDEDDFYGQIYDADDSSSDDGIMMAGPKSAKMQRKVSNELQTIAHLPSTTLKYKEEPVPKKKTSILNSFFSAPKPAPTPAPATKPTIAGTKTYVLEDDDDMCGLDWEPTGAFGKKDSPAIARPVSNSGSATSTESDGFQLPNFNSWDDEDPTSNGIFGRAVDAVNTARDIAHVLWNVGWRR</sequence>
<evidence type="ECO:0000256" key="1">
    <source>
        <dbReference type="SAM" id="MobiDB-lite"/>
    </source>
</evidence>
<dbReference type="AlphaFoldDB" id="U4LVT1"/>
<evidence type="ECO:0000313" key="4">
    <source>
        <dbReference type="Proteomes" id="UP000018144"/>
    </source>
</evidence>
<evidence type="ECO:0000313" key="3">
    <source>
        <dbReference type="EMBL" id="CCX34847.1"/>
    </source>
</evidence>
<dbReference type="eggNOG" id="ENOG502QSII">
    <property type="taxonomic scope" value="Eukaryota"/>
</dbReference>
<feature type="compositionally biased region" description="Polar residues" evidence="1">
    <location>
        <begin position="492"/>
        <end position="513"/>
    </location>
</feature>